<evidence type="ECO:0000313" key="6">
    <source>
        <dbReference type="EMBL" id="BBH93899.1"/>
    </source>
</evidence>
<evidence type="ECO:0000256" key="3">
    <source>
        <dbReference type="PROSITE-ProRule" id="PRU10007"/>
    </source>
</evidence>
<dbReference type="InterPro" id="IPR029510">
    <property type="entry name" value="Ald_DH_CS_GLU"/>
</dbReference>
<evidence type="ECO:0000256" key="1">
    <source>
        <dbReference type="ARBA" id="ARBA00009986"/>
    </source>
</evidence>
<dbReference type="PROSITE" id="PS00070">
    <property type="entry name" value="ALDEHYDE_DEHYDR_CYS"/>
    <property type="match status" value="1"/>
</dbReference>
<dbReference type="InterPro" id="IPR015590">
    <property type="entry name" value="Aldehyde_DH_dom"/>
</dbReference>
<feature type="domain" description="Aldehyde dehydrogenase" evidence="5">
    <location>
        <begin position="21"/>
        <end position="475"/>
    </location>
</feature>
<dbReference type="InterPro" id="IPR016160">
    <property type="entry name" value="Ald_DH_CS_CYS"/>
</dbReference>
<name>A0A455T3B3_9CHLR</name>
<keyword evidence="2 4" id="KW-0560">Oxidoreductase</keyword>
<dbReference type="PANTHER" id="PTHR11699">
    <property type="entry name" value="ALDEHYDE DEHYDROGENASE-RELATED"/>
    <property type="match status" value="1"/>
</dbReference>
<proteinExistence type="inferred from homology"/>
<dbReference type="GO" id="GO:0016620">
    <property type="term" value="F:oxidoreductase activity, acting on the aldehyde or oxo group of donors, NAD or NADP as acceptor"/>
    <property type="evidence" value="ECO:0007669"/>
    <property type="project" value="InterPro"/>
</dbReference>
<dbReference type="InterPro" id="IPR016162">
    <property type="entry name" value="Ald_DH_N"/>
</dbReference>
<comment type="similarity">
    <text evidence="1 4">Belongs to the aldehyde dehydrogenase family.</text>
</comment>
<evidence type="ECO:0000256" key="4">
    <source>
        <dbReference type="RuleBase" id="RU003345"/>
    </source>
</evidence>
<accession>A0A455T3B3</accession>
<dbReference type="FunFam" id="3.40.309.10:FF:000012">
    <property type="entry name" value="Betaine aldehyde dehydrogenase"/>
    <property type="match status" value="1"/>
</dbReference>
<dbReference type="InterPro" id="IPR016161">
    <property type="entry name" value="Ald_DH/histidinol_DH"/>
</dbReference>
<evidence type="ECO:0000256" key="2">
    <source>
        <dbReference type="ARBA" id="ARBA00023002"/>
    </source>
</evidence>
<evidence type="ECO:0000259" key="5">
    <source>
        <dbReference type="Pfam" id="PF00171"/>
    </source>
</evidence>
<dbReference type="Gene3D" id="3.40.309.10">
    <property type="entry name" value="Aldehyde Dehydrogenase, Chain A, domain 2"/>
    <property type="match status" value="1"/>
</dbReference>
<dbReference type="PROSITE" id="PS00687">
    <property type="entry name" value="ALDEHYDE_DEHYDR_GLU"/>
    <property type="match status" value="1"/>
</dbReference>
<dbReference type="FunFam" id="3.40.605.10:FF:000007">
    <property type="entry name" value="NAD/NADP-dependent betaine aldehyde dehydrogenase"/>
    <property type="match status" value="1"/>
</dbReference>
<reference evidence="6" key="1">
    <citation type="submission" date="2018-12" db="EMBL/GenBank/DDBJ databases">
        <title>Novel natural products biosynthetic potential of the class Ktedonobacteria.</title>
        <authorList>
            <person name="Zheng Y."/>
            <person name="Saitou A."/>
            <person name="Wang C.M."/>
            <person name="Toyoda A."/>
            <person name="Minakuchi Y."/>
            <person name="Sekiguchi Y."/>
            <person name="Ueda K."/>
            <person name="Takano H."/>
            <person name="Sakai Y."/>
            <person name="Yokota A."/>
            <person name="Yabe S."/>
        </authorList>
    </citation>
    <scope>NUCLEOTIDE SEQUENCE</scope>
    <source>
        <strain evidence="6">A3-2</strain>
    </source>
</reference>
<sequence>MTIELRSYIGGTWRDGVRLSDDLNPAHPSEIVARTSLASAALAAEAVEAARSAFPAWRATPAPARGDILRKAADLLEQRAESVGRDLTREEGKTLSEAIGETKRAVSILRYYAGQALEPDGETYPSSSRVTFLYARREPVGVVSVITPWNFPIAIPAWKIAPALAYGNTVVWKPAELVPLTAVHFTQALLDAGLPPGVLNLVLGKGSEVGDVLVTHPQIDAITFTGSNAVGRALQHKAIEHGKKVQLEMGGKNPAVVLADANLDVAVEQVARGAFLSAGQKCTATSRVIVERSILPEFQERLVALAQSWKLGDPLEPDTRVGPLVSEDQLQKVSGYLQLARHEGGRFLAGGEAITINGEGYYVRPSVVADLDQGSRVAQEEIFGPVAALLPAASFEEAVALANATPFGLSASLFTNNLSLALRFAAEIQAGVVKINQESAGLEFQVPFGGMKESSSGSREQGKAAREFFTQWKTVYIDQLP</sequence>
<dbReference type="Pfam" id="PF00171">
    <property type="entry name" value="Aldedh"/>
    <property type="match status" value="1"/>
</dbReference>
<organism evidence="6">
    <name type="scientific">Thermogemmatispora argillosa</name>
    <dbReference type="NCBI Taxonomy" id="2045280"/>
    <lineage>
        <taxon>Bacteria</taxon>
        <taxon>Bacillati</taxon>
        <taxon>Chloroflexota</taxon>
        <taxon>Ktedonobacteria</taxon>
        <taxon>Thermogemmatisporales</taxon>
        <taxon>Thermogemmatisporaceae</taxon>
        <taxon>Thermogemmatispora</taxon>
    </lineage>
</organism>
<feature type="active site" evidence="3">
    <location>
        <position position="248"/>
    </location>
</feature>
<gene>
    <name evidence="6" type="primary">ycbD</name>
    <name evidence="6" type="ORF">KTA_20980</name>
</gene>
<dbReference type="EMBL" id="AP019377">
    <property type="protein sequence ID" value="BBH93899.1"/>
    <property type="molecule type" value="Genomic_DNA"/>
</dbReference>
<protein>
    <submittedName>
        <fullName evidence="6">Putative aldehyde dehydrogenase YcbD</fullName>
    </submittedName>
</protein>
<dbReference type="AlphaFoldDB" id="A0A455T3B3"/>
<dbReference type="SUPFAM" id="SSF53720">
    <property type="entry name" value="ALDH-like"/>
    <property type="match status" value="1"/>
</dbReference>
<dbReference type="Gene3D" id="3.40.605.10">
    <property type="entry name" value="Aldehyde Dehydrogenase, Chain A, domain 1"/>
    <property type="match status" value="1"/>
</dbReference>
<dbReference type="InterPro" id="IPR016163">
    <property type="entry name" value="Ald_DH_C"/>
</dbReference>